<dbReference type="PANTHER" id="PTHR43369:SF2">
    <property type="entry name" value="PHOSPHORIBOSYLGLYCINAMIDE FORMYLTRANSFERASE"/>
    <property type="match status" value="1"/>
</dbReference>
<evidence type="ECO:0000256" key="5">
    <source>
        <dbReference type="ARBA" id="ARBA00022801"/>
    </source>
</evidence>
<dbReference type="STRING" id="1801990.A2V69_01735"/>
<dbReference type="InterPro" id="IPR036477">
    <property type="entry name" value="Formyl_transf_N_sf"/>
</dbReference>
<feature type="domain" description="Formyl transferase N-terminal" evidence="9">
    <location>
        <begin position="2"/>
        <end position="181"/>
    </location>
</feature>
<gene>
    <name evidence="8" type="primary">purN</name>
    <name evidence="10" type="ORF">A2V69_01735</name>
</gene>
<feature type="binding site" evidence="8">
    <location>
        <begin position="89"/>
        <end position="92"/>
    </location>
    <ligand>
        <name>(6R)-10-formyltetrahydrofolate</name>
        <dbReference type="ChEBI" id="CHEBI:195366"/>
    </ligand>
</feature>
<feature type="binding site" evidence="8">
    <location>
        <begin position="12"/>
        <end position="14"/>
    </location>
    <ligand>
        <name>N(1)-(5-phospho-beta-D-ribosyl)glycinamide</name>
        <dbReference type="ChEBI" id="CHEBI:143788"/>
    </ligand>
</feature>
<feature type="binding site" evidence="8">
    <location>
        <position position="64"/>
    </location>
    <ligand>
        <name>(6R)-10-formyltetrahydrofolate</name>
        <dbReference type="ChEBI" id="CHEBI:195366"/>
    </ligand>
</feature>
<reference evidence="10 11" key="1">
    <citation type="journal article" date="2016" name="Nat. Commun.">
        <title>Thousands of microbial genomes shed light on interconnected biogeochemical processes in an aquifer system.</title>
        <authorList>
            <person name="Anantharaman K."/>
            <person name="Brown C.T."/>
            <person name="Hug L.A."/>
            <person name="Sharon I."/>
            <person name="Castelle C.J."/>
            <person name="Probst A.J."/>
            <person name="Thomas B.C."/>
            <person name="Singh A."/>
            <person name="Wilkins M.J."/>
            <person name="Karaoz U."/>
            <person name="Brodie E.L."/>
            <person name="Williams K.H."/>
            <person name="Hubbard S.S."/>
            <person name="Banfield J.F."/>
        </authorList>
    </citation>
    <scope>NUCLEOTIDE SEQUENCE [LARGE SCALE GENOMIC DNA]</scope>
</reference>
<dbReference type="CDD" id="cd08645">
    <property type="entry name" value="FMT_core_GART"/>
    <property type="match status" value="1"/>
</dbReference>
<evidence type="ECO:0000256" key="3">
    <source>
        <dbReference type="ARBA" id="ARBA00022679"/>
    </source>
</evidence>
<comment type="catalytic activity">
    <reaction evidence="7 8">
        <text>N(1)-(5-phospho-beta-D-ribosyl)glycinamide + (6R)-10-formyltetrahydrofolate = N(2)-formyl-N(1)-(5-phospho-beta-D-ribosyl)glycinamide + (6S)-5,6,7,8-tetrahydrofolate + H(+)</text>
        <dbReference type="Rhea" id="RHEA:15053"/>
        <dbReference type="ChEBI" id="CHEBI:15378"/>
        <dbReference type="ChEBI" id="CHEBI:57453"/>
        <dbReference type="ChEBI" id="CHEBI:143788"/>
        <dbReference type="ChEBI" id="CHEBI:147286"/>
        <dbReference type="ChEBI" id="CHEBI:195366"/>
        <dbReference type="EC" id="2.1.2.2"/>
    </reaction>
</comment>
<dbReference type="AlphaFoldDB" id="A0A1G2F679"/>
<comment type="function">
    <text evidence="8">Catalyzes the transfer of a formyl group from 10-formyltetrahydrofolate to 5-phospho-ribosyl-glycinamide (GAR), producing 5-phospho-ribosyl-N-formylglycinamide (FGAR) and tetrahydrofolate.</text>
</comment>
<dbReference type="NCBIfam" id="TIGR00639">
    <property type="entry name" value="PurN"/>
    <property type="match status" value="1"/>
</dbReference>
<dbReference type="InterPro" id="IPR004607">
    <property type="entry name" value="GART"/>
</dbReference>
<dbReference type="GO" id="GO:0006189">
    <property type="term" value="P:'de novo' IMP biosynthetic process"/>
    <property type="evidence" value="ECO:0007669"/>
    <property type="project" value="UniProtKB-UniRule"/>
</dbReference>
<dbReference type="GO" id="GO:0006730">
    <property type="term" value="P:one-carbon metabolic process"/>
    <property type="evidence" value="ECO:0007669"/>
    <property type="project" value="UniProtKB-KW"/>
</dbReference>
<evidence type="ECO:0000313" key="10">
    <source>
        <dbReference type="EMBL" id="OGZ33120.1"/>
    </source>
</evidence>
<protein>
    <recommendedName>
        <fullName evidence="8">Phosphoribosylglycinamide formyltransferase</fullName>
        <ecNumber evidence="8">2.1.2.2</ecNumber>
    </recommendedName>
    <alternativeName>
        <fullName evidence="8">5'-phosphoribosylglycinamide transformylase</fullName>
    </alternativeName>
    <alternativeName>
        <fullName evidence="8">GAR transformylase</fullName>
        <shortName evidence="8">GART</shortName>
    </alternativeName>
</protein>
<evidence type="ECO:0000256" key="6">
    <source>
        <dbReference type="ARBA" id="ARBA00038440"/>
    </source>
</evidence>
<dbReference type="PROSITE" id="PS00373">
    <property type="entry name" value="GART"/>
    <property type="match status" value="1"/>
</dbReference>
<dbReference type="GO" id="GO:0008864">
    <property type="term" value="F:formyltetrahydrofolate deformylase activity"/>
    <property type="evidence" value="ECO:0007669"/>
    <property type="project" value="InterPro"/>
</dbReference>
<dbReference type="SUPFAM" id="SSF53328">
    <property type="entry name" value="Formyltransferase"/>
    <property type="match status" value="1"/>
</dbReference>
<comment type="similarity">
    <text evidence="6 8">Belongs to the GART family.</text>
</comment>
<feature type="binding site" evidence="8">
    <location>
        <position position="106"/>
    </location>
    <ligand>
        <name>(6R)-10-formyltetrahydrofolate</name>
        <dbReference type="ChEBI" id="CHEBI:195366"/>
    </ligand>
</feature>
<evidence type="ECO:0000256" key="4">
    <source>
        <dbReference type="ARBA" id="ARBA00022755"/>
    </source>
</evidence>
<dbReference type="Pfam" id="PF00551">
    <property type="entry name" value="Formyl_trans_N"/>
    <property type="match status" value="1"/>
</dbReference>
<dbReference type="UniPathway" id="UPA00074">
    <property type="reaction ID" value="UER00126"/>
</dbReference>
<evidence type="ECO:0000259" key="9">
    <source>
        <dbReference type="Pfam" id="PF00551"/>
    </source>
</evidence>
<dbReference type="InterPro" id="IPR004810">
    <property type="entry name" value="PurU"/>
</dbReference>
<dbReference type="Gene3D" id="3.40.50.170">
    <property type="entry name" value="Formyl transferase, N-terminal domain"/>
    <property type="match status" value="1"/>
</dbReference>
<dbReference type="EMBL" id="MHMT01000004">
    <property type="protein sequence ID" value="OGZ33120.1"/>
    <property type="molecule type" value="Genomic_DNA"/>
</dbReference>
<dbReference type="GO" id="GO:0004644">
    <property type="term" value="F:phosphoribosylglycinamide formyltransferase activity"/>
    <property type="evidence" value="ECO:0007669"/>
    <property type="project" value="UniProtKB-UniRule"/>
</dbReference>
<evidence type="ECO:0000256" key="7">
    <source>
        <dbReference type="ARBA" id="ARBA00047664"/>
    </source>
</evidence>
<keyword evidence="4 8" id="KW-0658">Purine biosynthesis</keyword>
<evidence type="ECO:0000256" key="2">
    <source>
        <dbReference type="ARBA" id="ARBA00022563"/>
    </source>
</evidence>
<evidence type="ECO:0000313" key="11">
    <source>
        <dbReference type="Proteomes" id="UP000177810"/>
    </source>
</evidence>
<keyword evidence="2" id="KW-0554">One-carbon metabolism</keyword>
<evidence type="ECO:0000256" key="1">
    <source>
        <dbReference type="ARBA" id="ARBA00005054"/>
    </source>
</evidence>
<keyword evidence="5" id="KW-0378">Hydrolase</keyword>
<sequence>MKNIAVLISGHGTNLQSIIDHIKAGKLKCNLAVVISNKEDAYGLVRAKKAKIPAYFIDHKDISREEHEKKIIEILKKYKVDLVVLAGYMRILTPHFIREYKNRIINIHPALLPSFPGTDGYGDTWKYGCKVGGCTIHFVDEGIDTGPIILQKINPLRENDTLESFKKRGLKLEHQAFPEAIKLFCEGRLKIEGRKVRVSK</sequence>
<feature type="site" description="Raises pKa of active site His" evidence="8">
    <location>
        <position position="144"/>
    </location>
</feature>
<organism evidence="10 11">
    <name type="scientific">Candidatus Portnoybacteria bacterium RBG_13_40_8</name>
    <dbReference type="NCBI Taxonomy" id="1801990"/>
    <lineage>
        <taxon>Bacteria</taxon>
        <taxon>Candidatus Portnoyibacteriota</taxon>
    </lineage>
</organism>
<dbReference type="PANTHER" id="PTHR43369">
    <property type="entry name" value="PHOSPHORIBOSYLGLYCINAMIDE FORMYLTRANSFERASE"/>
    <property type="match status" value="1"/>
</dbReference>
<comment type="caution">
    <text evidence="10">The sequence shown here is derived from an EMBL/GenBank/DDBJ whole genome shotgun (WGS) entry which is preliminary data.</text>
</comment>
<dbReference type="EC" id="2.1.2.2" evidence="8"/>
<feature type="active site" description="Proton donor" evidence="8">
    <location>
        <position position="108"/>
    </location>
</feature>
<name>A0A1G2F679_9BACT</name>
<dbReference type="InterPro" id="IPR002376">
    <property type="entry name" value="Formyl_transf_N"/>
</dbReference>
<dbReference type="InterPro" id="IPR001555">
    <property type="entry name" value="GART_AS"/>
</dbReference>
<dbReference type="PRINTS" id="PR01575">
    <property type="entry name" value="FFH4HYDRLASE"/>
</dbReference>
<proteinExistence type="inferred from homology"/>
<keyword evidence="3 8" id="KW-0808">Transferase</keyword>
<accession>A0A1G2F679</accession>
<evidence type="ECO:0000256" key="8">
    <source>
        <dbReference type="HAMAP-Rule" id="MF_01930"/>
    </source>
</evidence>
<dbReference type="GO" id="GO:0005737">
    <property type="term" value="C:cytoplasm"/>
    <property type="evidence" value="ECO:0007669"/>
    <property type="project" value="TreeGrafter"/>
</dbReference>
<dbReference type="Proteomes" id="UP000177810">
    <property type="component" value="Unassembled WGS sequence"/>
</dbReference>
<comment type="pathway">
    <text evidence="1 8">Purine metabolism; IMP biosynthesis via de novo pathway; N(2)-formyl-N(1)-(5-phospho-D-ribosyl)glycinamide from N(1)-(5-phospho-D-ribosyl)glycinamide (10-formyl THF route): step 1/1.</text>
</comment>
<dbReference type="HAMAP" id="MF_01930">
    <property type="entry name" value="PurN"/>
    <property type="match status" value="1"/>
</dbReference>